<evidence type="ECO:0000256" key="6">
    <source>
        <dbReference type="ARBA" id="ARBA00022989"/>
    </source>
</evidence>
<evidence type="ECO:0000313" key="11">
    <source>
        <dbReference type="EMBL" id="GAA2730670.1"/>
    </source>
</evidence>
<evidence type="ECO:0000256" key="1">
    <source>
        <dbReference type="ARBA" id="ARBA00004162"/>
    </source>
</evidence>
<evidence type="ECO:0000256" key="4">
    <source>
        <dbReference type="ARBA" id="ARBA00022692"/>
    </source>
</evidence>
<evidence type="ECO:0000256" key="3">
    <source>
        <dbReference type="ARBA" id="ARBA00022475"/>
    </source>
</evidence>
<keyword evidence="6 9" id="KW-1133">Transmembrane helix</keyword>
<feature type="compositionally biased region" description="Low complexity" evidence="10">
    <location>
        <begin position="70"/>
        <end position="89"/>
    </location>
</feature>
<dbReference type="HAMAP" id="MF_00236">
    <property type="entry name" value="TatA_E"/>
    <property type="match status" value="1"/>
</dbReference>
<dbReference type="Proteomes" id="UP001501326">
    <property type="component" value="Unassembled WGS sequence"/>
</dbReference>
<dbReference type="EMBL" id="BAAARN010000001">
    <property type="protein sequence ID" value="GAA2730670.1"/>
    <property type="molecule type" value="Genomic_DNA"/>
</dbReference>
<evidence type="ECO:0000256" key="10">
    <source>
        <dbReference type="SAM" id="MobiDB-lite"/>
    </source>
</evidence>
<accession>A0ABN3UD99</accession>
<keyword evidence="2 9" id="KW-0813">Transport</keyword>
<feature type="transmembrane region" description="Helical" evidence="9">
    <location>
        <begin position="6"/>
        <end position="23"/>
    </location>
</feature>
<dbReference type="PANTHER" id="PTHR42982:SF8">
    <property type="entry name" value="SEC-INDEPENDENT PROTEIN TRANSLOCASE PROTEIN TATA"/>
    <property type="match status" value="1"/>
</dbReference>
<comment type="similarity">
    <text evidence="9">Belongs to the TatA/E family.</text>
</comment>
<dbReference type="PANTHER" id="PTHR42982">
    <property type="entry name" value="SEC-INDEPENDENT PROTEIN TRANSLOCASE PROTEIN TATA"/>
    <property type="match status" value="1"/>
</dbReference>
<dbReference type="Pfam" id="PF02416">
    <property type="entry name" value="TatA_B_E"/>
    <property type="match status" value="1"/>
</dbReference>
<evidence type="ECO:0000256" key="9">
    <source>
        <dbReference type="HAMAP-Rule" id="MF_00236"/>
    </source>
</evidence>
<evidence type="ECO:0000256" key="5">
    <source>
        <dbReference type="ARBA" id="ARBA00022927"/>
    </source>
</evidence>
<sequence length="104" mass="10869">MLRNIGAPEIIIIAVLLILILGWKRLPDAARSLGRSMRVFKSEVNEMKNDGKSSASSETVPGETVRDTNAPGAAGTTSGTTPGTTGTSAIREDNSPRTDNSTGL</sequence>
<dbReference type="Gene3D" id="1.20.5.3310">
    <property type="match status" value="1"/>
</dbReference>
<dbReference type="InterPro" id="IPR003369">
    <property type="entry name" value="TatA/B/E"/>
</dbReference>
<comment type="subunit">
    <text evidence="9">The Tat system comprises two distinct complexes: a TatABC complex, containing multiple copies of TatA, TatB and TatC subunits, and a separate TatA complex, containing only TatA subunits. Substrates initially bind to the TatABC complex, which probably triggers association of the separate TatA complex to form the active translocon.</text>
</comment>
<comment type="function">
    <text evidence="9">Part of the twin-arginine translocation (Tat) system that transports large folded proteins containing a characteristic twin-arginine motif in their signal peptide across membranes. TatA could form the protein-conducting channel of the Tat system.</text>
</comment>
<evidence type="ECO:0000256" key="7">
    <source>
        <dbReference type="ARBA" id="ARBA00023010"/>
    </source>
</evidence>
<gene>
    <name evidence="9" type="primary">tatA</name>
    <name evidence="11" type="ORF">GCM10009867_02640</name>
</gene>
<keyword evidence="5 9" id="KW-0653">Protein transport</keyword>
<dbReference type="RefSeq" id="WP_344189500.1">
    <property type="nucleotide sequence ID" value="NZ_BAAARN010000001.1"/>
</dbReference>
<comment type="caution">
    <text evidence="11">The sequence shown here is derived from an EMBL/GenBank/DDBJ whole genome shotgun (WGS) entry which is preliminary data.</text>
</comment>
<dbReference type="InterPro" id="IPR006312">
    <property type="entry name" value="TatA/E"/>
</dbReference>
<organism evidence="11 12">
    <name type="scientific">Pedococcus aerophilus</name>
    <dbReference type="NCBI Taxonomy" id="436356"/>
    <lineage>
        <taxon>Bacteria</taxon>
        <taxon>Bacillati</taxon>
        <taxon>Actinomycetota</taxon>
        <taxon>Actinomycetes</taxon>
        <taxon>Micrococcales</taxon>
        <taxon>Intrasporangiaceae</taxon>
        <taxon>Pedococcus</taxon>
    </lineage>
</organism>
<evidence type="ECO:0000313" key="12">
    <source>
        <dbReference type="Proteomes" id="UP001501326"/>
    </source>
</evidence>
<keyword evidence="12" id="KW-1185">Reference proteome</keyword>
<dbReference type="NCBIfam" id="NF001854">
    <property type="entry name" value="PRK00575.1"/>
    <property type="match status" value="1"/>
</dbReference>
<keyword evidence="4 9" id="KW-0812">Transmembrane</keyword>
<reference evidence="11 12" key="1">
    <citation type="journal article" date="2019" name="Int. J. Syst. Evol. Microbiol.">
        <title>The Global Catalogue of Microorganisms (GCM) 10K type strain sequencing project: providing services to taxonomists for standard genome sequencing and annotation.</title>
        <authorList>
            <consortium name="The Broad Institute Genomics Platform"/>
            <consortium name="The Broad Institute Genome Sequencing Center for Infectious Disease"/>
            <person name="Wu L."/>
            <person name="Ma J."/>
        </authorList>
    </citation>
    <scope>NUCLEOTIDE SEQUENCE [LARGE SCALE GENOMIC DNA]</scope>
    <source>
        <strain evidence="11 12">JCM 16378</strain>
    </source>
</reference>
<comment type="subcellular location">
    <subcellularLocation>
        <location evidence="1 9">Cell membrane</location>
        <topology evidence="1 9">Single-pass membrane protein</topology>
    </subcellularLocation>
</comment>
<keyword evidence="8 9" id="KW-0472">Membrane</keyword>
<protein>
    <recommendedName>
        <fullName evidence="9">Sec-independent protein translocase protein TatA</fullName>
    </recommendedName>
</protein>
<feature type="region of interest" description="Disordered" evidence="10">
    <location>
        <begin position="43"/>
        <end position="104"/>
    </location>
</feature>
<dbReference type="PRINTS" id="PR01506">
    <property type="entry name" value="TATBPROTEIN"/>
</dbReference>
<proteinExistence type="inferred from homology"/>
<keyword evidence="3 9" id="KW-1003">Cell membrane</keyword>
<evidence type="ECO:0000256" key="8">
    <source>
        <dbReference type="ARBA" id="ARBA00023136"/>
    </source>
</evidence>
<keyword evidence="7 9" id="KW-0811">Translocation</keyword>
<evidence type="ECO:0000256" key="2">
    <source>
        <dbReference type="ARBA" id="ARBA00022448"/>
    </source>
</evidence>
<name>A0ABN3UD99_9MICO</name>